<name>A0A9J7M754_BRAFL</name>
<feature type="region of interest" description="Disordered" evidence="1">
    <location>
        <begin position="1"/>
        <end position="61"/>
    </location>
</feature>
<gene>
    <name evidence="4" type="primary">LOC118428693</name>
</gene>
<dbReference type="InterPro" id="IPR050373">
    <property type="entry name" value="Fibrinogen_C-term_domain"/>
</dbReference>
<accession>A0A9J7M754</accession>
<dbReference type="Pfam" id="PF00147">
    <property type="entry name" value="Fibrinogen_C"/>
    <property type="match status" value="1"/>
</dbReference>
<dbReference type="SUPFAM" id="SSF56496">
    <property type="entry name" value="Fibrinogen C-terminal domain-like"/>
    <property type="match status" value="1"/>
</dbReference>
<dbReference type="Proteomes" id="UP000001554">
    <property type="component" value="Chromosome 13"/>
</dbReference>
<dbReference type="AlphaFoldDB" id="A0A9J7M754"/>
<dbReference type="SMART" id="SM00186">
    <property type="entry name" value="FBG"/>
    <property type="match status" value="1"/>
</dbReference>
<dbReference type="PANTHER" id="PTHR19143:SF394">
    <property type="entry name" value="ANGIOPOIETIN-RELATED PROTEIN 3-LIKE"/>
    <property type="match status" value="1"/>
</dbReference>
<dbReference type="OMA" id="FTRENGH"/>
<sequence>MLEKHGVDCEPLKVTGGNTAGVQWTPVSQELESADEKPEQGTVVTSDDGVDDKTNSGEVSNKHRFSVNLRSPPKTKVLRQTHVLKDCAEIFVSHSIFGHTHSGLYSIEPDHFRGPVSAYCDQTTDGGGWTVIQRRFDGSLEFFRGMQPYETGFGDASGEYWLGLGYISSITTQNPQELYIELETWDGNVTYARYSTFVGGNTLSIGGYSGTAGDAFLTAHHDQTVEPFVFRARHIAPPSPSGADGPPNAMVETYGSGWWYVPFGSLCNLNGPYFRDPADFTRENGHGVYWIRPSDGPSSAYENPFYSLKKTKMMIRPTNFGSRVLNLH</sequence>
<evidence type="ECO:0000256" key="1">
    <source>
        <dbReference type="SAM" id="MobiDB-lite"/>
    </source>
</evidence>
<dbReference type="RefSeq" id="XP_035694724.1">
    <property type="nucleotide sequence ID" value="XM_035838831.1"/>
</dbReference>
<dbReference type="InterPro" id="IPR014716">
    <property type="entry name" value="Fibrinogen_a/b/g_C_1"/>
</dbReference>
<dbReference type="PANTHER" id="PTHR19143">
    <property type="entry name" value="FIBRINOGEN/TENASCIN/ANGIOPOEITIN"/>
    <property type="match status" value="1"/>
</dbReference>
<feature type="compositionally biased region" description="Basic and acidic residues" evidence="1">
    <location>
        <begin position="1"/>
        <end position="11"/>
    </location>
</feature>
<reference evidence="3" key="1">
    <citation type="journal article" date="2020" name="Nat. Ecol. Evol.">
        <title>Deeply conserved synteny resolves early events in vertebrate evolution.</title>
        <authorList>
            <person name="Simakov O."/>
            <person name="Marletaz F."/>
            <person name="Yue J.X."/>
            <person name="O'Connell B."/>
            <person name="Jenkins J."/>
            <person name="Brandt A."/>
            <person name="Calef R."/>
            <person name="Tung C.H."/>
            <person name="Huang T.K."/>
            <person name="Schmutz J."/>
            <person name="Satoh N."/>
            <person name="Yu J.K."/>
            <person name="Putnam N.H."/>
            <person name="Green R.E."/>
            <person name="Rokhsar D.S."/>
        </authorList>
    </citation>
    <scope>NUCLEOTIDE SEQUENCE [LARGE SCALE GENOMIC DNA]</scope>
    <source>
        <strain evidence="3">S238N-H82</strain>
    </source>
</reference>
<organism evidence="3 4">
    <name type="scientific">Branchiostoma floridae</name>
    <name type="common">Florida lancelet</name>
    <name type="synonym">Amphioxus</name>
    <dbReference type="NCBI Taxonomy" id="7739"/>
    <lineage>
        <taxon>Eukaryota</taxon>
        <taxon>Metazoa</taxon>
        <taxon>Chordata</taxon>
        <taxon>Cephalochordata</taxon>
        <taxon>Leptocardii</taxon>
        <taxon>Amphioxiformes</taxon>
        <taxon>Branchiostomatidae</taxon>
        <taxon>Branchiostoma</taxon>
    </lineage>
</organism>
<protein>
    <submittedName>
        <fullName evidence="4">Fibrinogen C domain-containing protein 1-like</fullName>
    </submittedName>
</protein>
<evidence type="ECO:0000259" key="2">
    <source>
        <dbReference type="PROSITE" id="PS51406"/>
    </source>
</evidence>
<dbReference type="InterPro" id="IPR002181">
    <property type="entry name" value="Fibrinogen_a/b/g_C_dom"/>
</dbReference>
<dbReference type="InterPro" id="IPR036056">
    <property type="entry name" value="Fibrinogen-like_C"/>
</dbReference>
<feature type="domain" description="Fibrinogen C-terminal" evidence="2">
    <location>
        <begin position="78"/>
        <end position="319"/>
    </location>
</feature>
<feature type="compositionally biased region" description="Polar residues" evidence="1">
    <location>
        <begin position="16"/>
        <end position="31"/>
    </location>
</feature>
<dbReference type="KEGG" id="bfo:118428693"/>
<dbReference type="PROSITE" id="PS51406">
    <property type="entry name" value="FIBRINOGEN_C_2"/>
    <property type="match status" value="1"/>
</dbReference>
<keyword evidence="3" id="KW-1185">Reference proteome</keyword>
<dbReference type="GeneID" id="118428693"/>
<dbReference type="GO" id="GO:0005615">
    <property type="term" value="C:extracellular space"/>
    <property type="evidence" value="ECO:0000318"/>
    <property type="project" value="GO_Central"/>
</dbReference>
<reference evidence="4" key="2">
    <citation type="submission" date="2025-08" db="UniProtKB">
        <authorList>
            <consortium name="RefSeq"/>
        </authorList>
    </citation>
    <scope>IDENTIFICATION</scope>
    <source>
        <strain evidence="4">S238N-H82</strain>
        <tissue evidence="4">Testes</tissue>
    </source>
</reference>
<dbReference type="NCBIfam" id="NF040941">
    <property type="entry name" value="GGGWT_bact"/>
    <property type="match status" value="1"/>
</dbReference>
<proteinExistence type="predicted"/>
<dbReference type="Gene3D" id="3.90.215.10">
    <property type="entry name" value="Gamma Fibrinogen, chain A, domain 1"/>
    <property type="match status" value="1"/>
</dbReference>
<evidence type="ECO:0000313" key="4">
    <source>
        <dbReference type="RefSeq" id="XP_035694724.1"/>
    </source>
</evidence>
<dbReference type="OrthoDB" id="6125550at2759"/>
<dbReference type="CDD" id="cd00087">
    <property type="entry name" value="FReD"/>
    <property type="match status" value="1"/>
</dbReference>
<evidence type="ECO:0000313" key="3">
    <source>
        <dbReference type="Proteomes" id="UP000001554"/>
    </source>
</evidence>